<comment type="caution">
    <text evidence="1">The sequence shown here is derived from an EMBL/GenBank/DDBJ whole genome shotgun (WGS) entry which is preliminary data.</text>
</comment>
<dbReference type="InterPro" id="IPR053738">
    <property type="entry name" value="Lambda_capsid_assembly"/>
</dbReference>
<sequence>MPKVLDVFNQATVLQYINDREIAPGLGETLFPSIKIDTLELEYVKGANEAPIVASVHAFDSEAEIGDREGFEVIRQELALIKRKIQMKEKLIIALQNPRTPAELQSTVQKIYDDVDAMITSVLTKVEQMRFEALATGKLVFSENGFSGTIDYGVPADHKTTLLTTDLWSDALATPLEDLQTWFDKIVADTGIAPQRILTSGRVASALQKHASVRSAIHGVNSDRVVSRTQLNEFLVEQGLPTIATEDRVYRVKGSNGAYTTKRYFPDNVLVMMPGGVLGNAVYGPTAEEIQLSSDPSVDISKVGNVVATVYNTNDPVAHWTKAVATALPSFPTANQVFLATVLAASV</sequence>
<dbReference type="Pfam" id="PF03864">
    <property type="entry name" value="Phage_cap_E"/>
    <property type="match status" value="1"/>
</dbReference>
<gene>
    <name evidence="1" type="ORF">SDC9_102084</name>
</gene>
<dbReference type="AlphaFoldDB" id="A0A645AQA7"/>
<protein>
    <recommendedName>
        <fullName evidence="2">Major capsid protein E</fullName>
    </recommendedName>
</protein>
<evidence type="ECO:0000313" key="1">
    <source>
        <dbReference type="EMBL" id="MPM55290.1"/>
    </source>
</evidence>
<dbReference type="InterPro" id="IPR005564">
    <property type="entry name" value="Major_capsid_GpE"/>
</dbReference>
<proteinExistence type="predicted"/>
<dbReference type="EMBL" id="VSSQ01015206">
    <property type="protein sequence ID" value="MPM55290.1"/>
    <property type="molecule type" value="Genomic_DNA"/>
</dbReference>
<dbReference type="Gene3D" id="3.90.1690.10">
    <property type="entry name" value="phage-related protein like domain"/>
    <property type="match status" value="1"/>
</dbReference>
<evidence type="ECO:0008006" key="2">
    <source>
        <dbReference type="Google" id="ProtNLM"/>
    </source>
</evidence>
<name>A0A645AQA7_9ZZZZ</name>
<reference evidence="1" key="1">
    <citation type="submission" date="2019-08" db="EMBL/GenBank/DDBJ databases">
        <authorList>
            <person name="Kucharzyk K."/>
            <person name="Murdoch R.W."/>
            <person name="Higgins S."/>
            <person name="Loffler F."/>
        </authorList>
    </citation>
    <scope>NUCLEOTIDE SEQUENCE</scope>
</reference>
<organism evidence="1">
    <name type="scientific">bioreactor metagenome</name>
    <dbReference type="NCBI Taxonomy" id="1076179"/>
    <lineage>
        <taxon>unclassified sequences</taxon>
        <taxon>metagenomes</taxon>
        <taxon>ecological metagenomes</taxon>
    </lineage>
</organism>
<accession>A0A645AQA7</accession>